<dbReference type="AlphaFoldDB" id="A0A3B0UXH0"/>
<feature type="domain" description="CBS" evidence="16">
    <location>
        <begin position="332"/>
        <end position="391"/>
    </location>
</feature>
<dbReference type="Gene3D" id="3.10.580.10">
    <property type="entry name" value="CBS-domain"/>
    <property type="match status" value="1"/>
</dbReference>
<dbReference type="PROSITE" id="PS51371">
    <property type="entry name" value="CBS"/>
    <property type="match status" value="2"/>
</dbReference>
<keyword evidence="7" id="KW-0479">Metal-binding</keyword>
<organism evidence="17">
    <name type="scientific">hydrothermal vent metagenome</name>
    <dbReference type="NCBI Taxonomy" id="652676"/>
    <lineage>
        <taxon>unclassified sequences</taxon>
        <taxon>metagenomes</taxon>
        <taxon>ecological metagenomes</taxon>
    </lineage>
</organism>
<evidence type="ECO:0000256" key="11">
    <source>
        <dbReference type="ARBA" id="ARBA00022989"/>
    </source>
</evidence>
<dbReference type="InterPro" id="IPR046342">
    <property type="entry name" value="CBS_dom_sf"/>
</dbReference>
<dbReference type="PANTHER" id="PTHR39188:SF3">
    <property type="entry name" value="STAGE IV SPORULATION PROTEIN FB"/>
    <property type="match status" value="1"/>
</dbReference>
<dbReference type="InterPro" id="IPR008915">
    <property type="entry name" value="Peptidase_M50"/>
</dbReference>
<keyword evidence="4" id="KW-1003">Cell membrane</keyword>
<comment type="similarity">
    <text evidence="3">Belongs to the peptidase M50B family.</text>
</comment>
<keyword evidence="13" id="KW-0129">CBS domain</keyword>
<keyword evidence="9" id="KW-0378">Hydrolase</keyword>
<evidence type="ECO:0000256" key="4">
    <source>
        <dbReference type="ARBA" id="ARBA00022475"/>
    </source>
</evidence>
<evidence type="ECO:0000256" key="15">
    <source>
        <dbReference type="SAM" id="Phobius"/>
    </source>
</evidence>
<dbReference type="SMART" id="SM00116">
    <property type="entry name" value="CBS"/>
    <property type="match status" value="2"/>
</dbReference>
<feature type="transmembrane region" description="Helical" evidence="15">
    <location>
        <begin position="152"/>
        <end position="177"/>
    </location>
</feature>
<evidence type="ECO:0000256" key="14">
    <source>
        <dbReference type="ARBA" id="ARBA00023136"/>
    </source>
</evidence>
<dbReference type="InterPro" id="IPR016483">
    <property type="entry name" value="UCP006404_Pept_M50_CBS"/>
</dbReference>
<comment type="cofactor">
    <cofactor evidence="1">
        <name>Zn(2+)</name>
        <dbReference type="ChEBI" id="CHEBI:29105"/>
    </cofactor>
</comment>
<evidence type="ECO:0000256" key="13">
    <source>
        <dbReference type="ARBA" id="ARBA00023122"/>
    </source>
</evidence>
<feature type="domain" description="CBS" evidence="16">
    <location>
        <begin position="269"/>
        <end position="326"/>
    </location>
</feature>
<comment type="subcellular location">
    <subcellularLocation>
        <location evidence="2">Cell membrane</location>
        <topology evidence="2">Multi-pass membrane protein</topology>
    </subcellularLocation>
</comment>
<dbReference type="Pfam" id="PF00571">
    <property type="entry name" value="CBS"/>
    <property type="match status" value="2"/>
</dbReference>
<keyword evidence="14 15" id="KW-0472">Membrane</keyword>
<evidence type="ECO:0000256" key="6">
    <source>
        <dbReference type="ARBA" id="ARBA00022692"/>
    </source>
</evidence>
<name>A0A3B0UXH0_9ZZZZ</name>
<dbReference type="SUPFAM" id="SSF54631">
    <property type="entry name" value="CBS-domain pair"/>
    <property type="match status" value="1"/>
</dbReference>
<dbReference type="EMBL" id="UOEZ01000031">
    <property type="protein sequence ID" value="VAW35581.1"/>
    <property type="molecule type" value="Genomic_DNA"/>
</dbReference>
<evidence type="ECO:0000256" key="8">
    <source>
        <dbReference type="ARBA" id="ARBA00022737"/>
    </source>
</evidence>
<dbReference type="PANTHER" id="PTHR39188">
    <property type="entry name" value="MEMBRANE-ASSOCIATED ZINC METALLOPROTEASE M50B"/>
    <property type="match status" value="1"/>
</dbReference>
<proteinExistence type="inferred from homology"/>
<evidence type="ECO:0000256" key="3">
    <source>
        <dbReference type="ARBA" id="ARBA00007931"/>
    </source>
</evidence>
<evidence type="ECO:0000313" key="17">
    <source>
        <dbReference type="EMBL" id="VAW35581.1"/>
    </source>
</evidence>
<keyword evidence="8" id="KW-0677">Repeat</keyword>
<dbReference type="GO" id="GO:0008237">
    <property type="term" value="F:metallopeptidase activity"/>
    <property type="evidence" value="ECO:0007669"/>
    <property type="project" value="UniProtKB-KW"/>
</dbReference>
<feature type="transmembrane region" description="Helical" evidence="15">
    <location>
        <begin position="49"/>
        <end position="66"/>
    </location>
</feature>
<feature type="transmembrane region" description="Helical" evidence="15">
    <location>
        <begin position="21"/>
        <end position="37"/>
    </location>
</feature>
<dbReference type="GO" id="GO:0005886">
    <property type="term" value="C:plasma membrane"/>
    <property type="evidence" value="ECO:0007669"/>
    <property type="project" value="UniProtKB-SubCell"/>
</dbReference>
<evidence type="ECO:0000256" key="12">
    <source>
        <dbReference type="ARBA" id="ARBA00023049"/>
    </source>
</evidence>
<protein>
    <recommendedName>
        <fullName evidence="16">CBS domain-containing protein</fullName>
    </recommendedName>
</protein>
<evidence type="ECO:0000256" key="9">
    <source>
        <dbReference type="ARBA" id="ARBA00022801"/>
    </source>
</evidence>
<evidence type="ECO:0000256" key="1">
    <source>
        <dbReference type="ARBA" id="ARBA00001947"/>
    </source>
</evidence>
<dbReference type="InterPro" id="IPR000644">
    <property type="entry name" value="CBS_dom"/>
</dbReference>
<sequence length="391" mass="42841">MTRGIKLFRIIGIRINLDFSWFVAFALFAWSLGFGYYPQSVPKLSQSAYMVMGGISSLLIFICVLIHELAHSAVGNRLGLNIKEITLFIFGGVAHLNEEPKQAMTEFKVAIAGPIASGILALIFYGMQMLATGMAAPDPTMAGIATVGEASSVYPAVISMLGLLARINLLLLVFNIIPGFPLDGGRILRALWWAKSGDIKTATKVASSIGKSFALFLIFMGILDLLSGNTIQGIWMLIIGLFLQQAADASYKELENKVTLEGVPVSKIMSTNVISLTEDQILSETIEKIFFTHHFISFPVVKNDVAVGLLTLNDVRAIPKEDWQKTTVGEAMKRLTANMMFYPKDDAETALKRMLADGVGRYPVVDDHGRLVGIVSRRDIMKTMELKKTLS</sequence>
<accession>A0A3B0UXH0</accession>
<evidence type="ECO:0000256" key="2">
    <source>
        <dbReference type="ARBA" id="ARBA00004651"/>
    </source>
</evidence>
<feature type="transmembrane region" description="Helical" evidence="15">
    <location>
        <begin position="109"/>
        <end position="131"/>
    </location>
</feature>
<feature type="transmembrane region" description="Helical" evidence="15">
    <location>
        <begin position="213"/>
        <end position="243"/>
    </location>
</feature>
<dbReference type="Pfam" id="PF02163">
    <property type="entry name" value="Peptidase_M50"/>
    <property type="match status" value="1"/>
</dbReference>
<evidence type="ECO:0000259" key="16">
    <source>
        <dbReference type="PROSITE" id="PS51371"/>
    </source>
</evidence>
<evidence type="ECO:0000256" key="5">
    <source>
        <dbReference type="ARBA" id="ARBA00022670"/>
    </source>
</evidence>
<keyword evidence="10" id="KW-0862">Zinc</keyword>
<gene>
    <name evidence="17" type="ORF">MNBD_DELTA02-573</name>
</gene>
<keyword evidence="6 15" id="KW-0812">Transmembrane</keyword>
<reference evidence="17" key="1">
    <citation type="submission" date="2018-06" db="EMBL/GenBank/DDBJ databases">
        <authorList>
            <person name="Zhirakovskaya E."/>
        </authorList>
    </citation>
    <scope>NUCLEOTIDE SEQUENCE</scope>
</reference>
<dbReference type="CDD" id="cd06164">
    <property type="entry name" value="S2P-M50_SpoIVFB_CBS"/>
    <property type="match status" value="1"/>
</dbReference>
<dbReference type="GO" id="GO:0046872">
    <property type="term" value="F:metal ion binding"/>
    <property type="evidence" value="ECO:0007669"/>
    <property type="project" value="UniProtKB-KW"/>
</dbReference>
<evidence type="ECO:0000256" key="7">
    <source>
        <dbReference type="ARBA" id="ARBA00022723"/>
    </source>
</evidence>
<evidence type="ECO:0000256" key="10">
    <source>
        <dbReference type="ARBA" id="ARBA00022833"/>
    </source>
</evidence>
<dbReference type="PIRSF" id="PIRSF006404">
    <property type="entry name" value="UCP006404_Pept_M50_CBS"/>
    <property type="match status" value="1"/>
</dbReference>
<dbReference type="GO" id="GO:0006508">
    <property type="term" value="P:proteolysis"/>
    <property type="evidence" value="ECO:0007669"/>
    <property type="project" value="UniProtKB-KW"/>
</dbReference>
<keyword evidence="5" id="KW-0645">Protease</keyword>
<keyword evidence="11 15" id="KW-1133">Transmembrane helix</keyword>
<keyword evidence="12" id="KW-0482">Metalloprotease</keyword>